<sequence>MRLDWENPTEPGQQVASTLLDCLTNCTTPAWTDPTVDSDLYILPQVLPVFNLERVFVPMELFNRVLDLIAKSQDTCIGIRNLLFPGSGEDSNDVLEMMEERATTKTAILEARILGKESLIHRPKLVARRDLVLPNTGLEIIEALNLSLHTTHTPQTTQPIDHDNDGDAGTVQEGKTIRSNDG</sequence>
<dbReference type="AlphaFoldDB" id="I2G3B4"/>
<evidence type="ECO:0000256" key="1">
    <source>
        <dbReference type="SAM" id="MobiDB-lite"/>
    </source>
</evidence>
<dbReference type="Proteomes" id="UP000006174">
    <property type="component" value="Unassembled WGS sequence"/>
</dbReference>
<organism evidence="2 3">
    <name type="scientific">Ustilago hordei</name>
    <name type="common">Barley covered smut fungus</name>
    <dbReference type="NCBI Taxonomy" id="120017"/>
    <lineage>
        <taxon>Eukaryota</taxon>
        <taxon>Fungi</taxon>
        <taxon>Dikarya</taxon>
        <taxon>Basidiomycota</taxon>
        <taxon>Ustilaginomycotina</taxon>
        <taxon>Ustilaginomycetes</taxon>
        <taxon>Ustilaginales</taxon>
        <taxon>Ustilaginaceae</taxon>
        <taxon>Ustilago</taxon>
    </lineage>
</organism>
<name>I2G3B4_USTHO</name>
<reference evidence="2 3" key="1">
    <citation type="journal article" date="2012" name="Plant Cell">
        <title>Genome comparison of barley and maize smut fungi reveals targeted loss of RNA silencing components and species-specific presence of transposable elements.</title>
        <authorList>
            <person name="Laurie J.D."/>
            <person name="Ali S."/>
            <person name="Linning R."/>
            <person name="Mannhaupt G."/>
            <person name="Wong P."/>
            <person name="Gueldener U."/>
            <person name="Muensterkoetter M."/>
            <person name="Moore R."/>
            <person name="Kahmann R."/>
            <person name="Bakkeren G."/>
            <person name="Schirawski J."/>
        </authorList>
    </citation>
    <scope>NUCLEOTIDE SEQUENCE [LARGE SCALE GENOMIC DNA]</scope>
    <source>
        <strain evidence="3">Uh4875-4</strain>
    </source>
</reference>
<gene>
    <name evidence="2" type="ORF">UHOR_02242</name>
</gene>
<keyword evidence="3" id="KW-1185">Reference proteome</keyword>
<comment type="caution">
    <text evidence="2">The sequence shown here is derived from an EMBL/GenBank/DDBJ whole genome shotgun (WGS) entry which is preliminary data.</text>
</comment>
<dbReference type="EMBL" id="CAGI01000184">
    <property type="protein sequence ID" value="CCF53657.1"/>
    <property type="molecule type" value="Genomic_DNA"/>
</dbReference>
<feature type="region of interest" description="Disordered" evidence="1">
    <location>
        <begin position="152"/>
        <end position="182"/>
    </location>
</feature>
<evidence type="ECO:0000313" key="3">
    <source>
        <dbReference type="Proteomes" id="UP000006174"/>
    </source>
</evidence>
<evidence type="ECO:0000313" key="2">
    <source>
        <dbReference type="EMBL" id="CCF53657.1"/>
    </source>
</evidence>
<accession>I2G3B4</accession>
<protein>
    <submittedName>
        <fullName evidence="2">Uncharacterized protein</fullName>
    </submittedName>
</protein>
<proteinExistence type="predicted"/>
<dbReference type="HOGENOM" id="CLU_1483063_0_0_1"/>